<evidence type="ECO:0000313" key="5">
    <source>
        <dbReference type="Proteomes" id="UP000654304"/>
    </source>
</evidence>
<evidence type="ECO:0000259" key="3">
    <source>
        <dbReference type="PROSITE" id="PS51186"/>
    </source>
</evidence>
<sequence length="174" mass="19214">MSFTLRILNNSDSAALRTLRLQALADSPANFGADFGRESLQAASYFTDKINHPDNIGIFGAFDGTQLIAMMGLQRDSGLKRRHCAKLWGVFTAPAYRGQGISASLLQMLIRIARQQPGLLHIRLSVNARNTAAHQLYLRAGWTEYGREPDALSVNGEMQEEILMTLKLVGDHSL</sequence>
<name>A0ABR7A4U5_9BURK</name>
<accession>A0ABR7A4U5</accession>
<dbReference type="PANTHER" id="PTHR43877">
    <property type="entry name" value="AMINOALKYLPHOSPHONATE N-ACETYLTRANSFERASE-RELATED-RELATED"/>
    <property type="match status" value="1"/>
</dbReference>
<dbReference type="EMBL" id="JACOGD010000004">
    <property type="protein sequence ID" value="MBC3931938.1"/>
    <property type="molecule type" value="Genomic_DNA"/>
</dbReference>
<dbReference type="RefSeq" id="WP_186903627.1">
    <property type="nucleotide sequence ID" value="NZ_JACOGD010000004.1"/>
</dbReference>
<keyword evidence="2" id="KW-0012">Acyltransferase</keyword>
<keyword evidence="1" id="KW-0808">Transferase</keyword>
<evidence type="ECO:0000313" key="4">
    <source>
        <dbReference type="EMBL" id="MBC3931938.1"/>
    </source>
</evidence>
<evidence type="ECO:0000256" key="2">
    <source>
        <dbReference type="ARBA" id="ARBA00023315"/>
    </source>
</evidence>
<comment type="caution">
    <text evidence="4">The sequence shown here is derived from an EMBL/GenBank/DDBJ whole genome shotgun (WGS) entry which is preliminary data.</text>
</comment>
<dbReference type="Pfam" id="PF00583">
    <property type="entry name" value="Acetyltransf_1"/>
    <property type="match status" value="1"/>
</dbReference>
<dbReference type="Gene3D" id="3.40.630.30">
    <property type="match status" value="1"/>
</dbReference>
<keyword evidence="5" id="KW-1185">Reference proteome</keyword>
<gene>
    <name evidence="4" type="ORF">H8K43_09665</name>
</gene>
<protein>
    <submittedName>
        <fullName evidence="4">GNAT family N-acetyltransferase</fullName>
    </submittedName>
</protein>
<dbReference type="Proteomes" id="UP000654304">
    <property type="component" value="Unassembled WGS sequence"/>
</dbReference>
<feature type="domain" description="N-acetyltransferase" evidence="3">
    <location>
        <begin position="3"/>
        <end position="169"/>
    </location>
</feature>
<reference evidence="4 5" key="1">
    <citation type="submission" date="2020-08" db="EMBL/GenBank/DDBJ databases">
        <title>Novel species isolated from subtropical streams in China.</title>
        <authorList>
            <person name="Lu H."/>
        </authorList>
    </citation>
    <scope>NUCLEOTIDE SEQUENCE [LARGE SCALE GENOMIC DNA]</scope>
    <source>
        <strain evidence="4 5">CY22W</strain>
    </source>
</reference>
<dbReference type="InterPro" id="IPR050832">
    <property type="entry name" value="Bact_Acetyltransf"/>
</dbReference>
<dbReference type="CDD" id="cd04301">
    <property type="entry name" value="NAT_SF"/>
    <property type="match status" value="1"/>
</dbReference>
<dbReference type="PROSITE" id="PS51186">
    <property type="entry name" value="GNAT"/>
    <property type="match status" value="1"/>
</dbReference>
<dbReference type="PANTHER" id="PTHR43877:SF2">
    <property type="entry name" value="AMINOALKYLPHOSPHONATE N-ACETYLTRANSFERASE-RELATED"/>
    <property type="match status" value="1"/>
</dbReference>
<organism evidence="4 5">
    <name type="scientific">Undibacterium curvum</name>
    <dbReference type="NCBI Taxonomy" id="2762294"/>
    <lineage>
        <taxon>Bacteria</taxon>
        <taxon>Pseudomonadati</taxon>
        <taxon>Pseudomonadota</taxon>
        <taxon>Betaproteobacteria</taxon>
        <taxon>Burkholderiales</taxon>
        <taxon>Oxalobacteraceae</taxon>
        <taxon>Undibacterium</taxon>
    </lineage>
</organism>
<evidence type="ECO:0000256" key="1">
    <source>
        <dbReference type="ARBA" id="ARBA00022679"/>
    </source>
</evidence>
<dbReference type="InterPro" id="IPR016181">
    <property type="entry name" value="Acyl_CoA_acyltransferase"/>
</dbReference>
<dbReference type="SUPFAM" id="SSF55729">
    <property type="entry name" value="Acyl-CoA N-acyltransferases (Nat)"/>
    <property type="match status" value="1"/>
</dbReference>
<dbReference type="InterPro" id="IPR000182">
    <property type="entry name" value="GNAT_dom"/>
</dbReference>
<proteinExistence type="predicted"/>